<dbReference type="SUPFAM" id="SSF53756">
    <property type="entry name" value="UDP-Glycosyltransferase/glycogen phosphorylase"/>
    <property type="match status" value="1"/>
</dbReference>
<gene>
    <name evidence="2" type="ORF">OMP39_06365</name>
</gene>
<dbReference type="InterPro" id="IPR050194">
    <property type="entry name" value="Glycosyltransferase_grp1"/>
</dbReference>
<evidence type="ECO:0000313" key="3">
    <source>
        <dbReference type="Proteomes" id="UP001163266"/>
    </source>
</evidence>
<evidence type="ECO:0000259" key="1">
    <source>
        <dbReference type="Pfam" id="PF13439"/>
    </source>
</evidence>
<keyword evidence="3" id="KW-1185">Reference proteome</keyword>
<dbReference type="PANTHER" id="PTHR45947:SF3">
    <property type="entry name" value="SULFOQUINOVOSYL TRANSFERASE SQD2"/>
    <property type="match status" value="1"/>
</dbReference>
<evidence type="ECO:0000313" key="2">
    <source>
        <dbReference type="EMBL" id="UZD56192.1"/>
    </source>
</evidence>
<accession>A0ABY6MW13</accession>
<dbReference type="PANTHER" id="PTHR45947">
    <property type="entry name" value="SULFOQUINOVOSYL TRANSFERASE SQD2"/>
    <property type="match status" value="1"/>
</dbReference>
<protein>
    <submittedName>
        <fullName evidence="2">Glycosyltransferase family 4 protein</fullName>
    </submittedName>
</protein>
<proteinExistence type="predicted"/>
<sequence length="388" mass="42036">MSEYKMAVVMVLDSVFPTQGGGGAETQVRTLGSHMRQRSLEVSVIVPMVAHGPQVEHDLVDGLRVRRIAYPRLPVVGALSMLCKLGWLLYRQRREYAVIHAHIASNMAAVSCVMGRLLGKPVIVKLTGMTEMLGGVLDPRPGPVARLRKVALRWATYYQATSSRIGCLLVDRGFEAQKVRLIPNAVDTARFQGISKDRALRERLCGSRRVVAVYAGRLVSEKGLELLLDGWARVFGHTRDGALVIVGNGALRKALEQRAARLGIEELVHFVGPTDSVETYLAIADFGVLTSLNEGLSNTLLEYMAAGLPVLGSRVSGTEDFVVPGRTGWLFEAGDVEGLVARLTEVAQAPVHELAEMGRNARHLVNARASIGSVVGQLASLYGVVPFL</sequence>
<dbReference type="Proteomes" id="UP001163266">
    <property type="component" value="Chromosome"/>
</dbReference>
<dbReference type="RefSeq" id="WP_264894073.1">
    <property type="nucleotide sequence ID" value="NZ_CP110257.1"/>
</dbReference>
<dbReference type="EMBL" id="CP110257">
    <property type="protein sequence ID" value="UZD56192.1"/>
    <property type="molecule type" value="Genomic_DNA"/>
</dbReference>
<dbReference type="CDD" id="cd03801">
    <property type="entry name" value="GT4_PimA-like"/>
    <property type="match status" value="1"/>
</dbReference>
<name>A0ABY6MW13_9BURK</name>
<dbReference type="Pfam" id="PF13692">
    <property type="entry name" value="Glyco_trans_1_4"/>
    <property type="match status" value="1"/>
</dbReference>
<organism evidence="2 3">
    <name type="scientific">Caldimonas aquatica</name>
    <dbReference type="NCBI Taxonomy" id="376175"/>
    <lineage>
        <taxon>Bacteria</taxon>
        <taxon>Pseudomonadati</taxon>
        <taxon>Pseudomonadota</taxon>
        <taxon>Betaproteobacteria</taxon>
        <taxon>Burkholderiales</taxon>
        <taxon>Sphaerotilaceae</taxon>
        <taxon>Caldimonas</taxon>
    </lineage>
</organism>
<dbReference type="Pfam" id="PF13439">
    <property type="entry name" value="Glyco_transf_4"/>
    <property type="match status" value="1"/>
</dbReference>
<reference evidence="2" key="1">
    <citation type="submission" date="2022-10" db="EMBL/GenBank/DDBJ databases">
        <title>Complete genome sequence of Schlegelella aquatica LMG 23380.</title>
        <authorList>
            <person name="Musilova J."/>
            <person name="Kourilova X."/>
            <person name="Bezdicek M."/>
            <person name="Hermankova K."/>
            <person name="Obruca S."/>
            <person name="Sedlar K."/>
        </authorList>
    </citation>
    <scope>NUCLEOTIDE SEQUENCE</scope>
    <source>
        <strain evidence="2">LMG 23380</strain>
    </source>
</reference>
<feature type="domain" description="Glycosyltransferase subfamily 4-like N-terminal" evidence="1">
    <location>
        <begin position="22"/>
        <end position="190"/>
    </location>
</feature>
<dbReference type="InterPro" id="IPR028098">
    <property type="entry name" value="Glyco_trans_4-like_N"/>
</dbReference>
<dbReference type="Gene3D" id="3.40.50.2000">
    <property type="entry name" value="Glycogen Phosphorylase B"/>
    <property type="match status" value="2"/>
</dbReference>